<evidence type="ECO:0000313" key="4">
    <source>
        <dbReference type="EMBL" id="KAJ8601844.1"/>
    </source>
</evidence>
<dbReference type="GO" id="GO:0005737">
    <property type="term" value="C:cytoplasm"/>
    <property type="evidence" value="ECO:0007669"/>
    <property type="project" value="TreeGrafter"/>
</dbReference>
<dbReference type="EMBL" id="JAQMWT010000398">
    <property type="protein sequence ID" value="KAJ8601844.1"/>
    <property type="molecule type" value="Genomic_DNA"/>
</dbReference>
<dbReference type="GO" id="GO:0002189">
    <property type="term" value="C:ribose phosphate diphosphokinase complex"/>
    <property type="evidence" value="ECO:0007669"/>
    <property type="project" value="TreeGrafter"/>
</dbReference>
<proteinExistence type="inferred from homology"/>
<dbReference type="InterPro" id="IPR005946">
    <property type="entry name" value="Rib-P_diPkinase"/>
</dbReference>
<dbReference type="PANTHER" id="PTHR10210">
    <property type="entry name" value="RIBOSE-PHOSPHATE DIPHOSPHOKINASE FAMILY MEMBER"/>
    <property type="match status" value="1"/>
</dbReference>
<dbReference type="Gene3D" id="3.40.50.2020">
    <property type="match status" value="2"/>
</dbReference>
<dbReference type="InterPro" id="IPR029057">
    <property type="entry name" value="PRTase-like"/>
</dbReference>
<dbReference type="Pfam" id="PF00156">
    <property type="entry name" value="Pribosyltran"/>
    <property type="match status" value="1"/>
</dbReference>
<protein>
    <recommendedName>
        <fullName evidence="3">Phosphoribosyltransferase domain-containing protein</fullName>
    </recommendedName>
</protein>
<name>A0AAD7XKU1_9STRA</name>
<accession>A0AAD7XKU1</accession>
<reference evidence="4" key="1">
    <citation type="submission" date="2023-01" db="EMBL/GenBank/DDBJ databases">
        <title>Metagenome sequencing of chrysophaentin producing Chrysophaeum taylorii.</title>
        <authorList>
            <person name="Davison J."/>
            <person name="Bewley C."/>
        </authorList>
    </citation>
    <scope>NUCLEOTIDE SEQUENCE</scope>
    <source>
        <strain evidence="4">NIES-1699</strain>
    </source>
</reference>
<dbReference type="PANTHER" id="PTHR10210:SF45">
    <property type="entry name" value="RIBOSE-PHOSPHATE PYROPHOSPHOKINASE 3, CHLOROPLASTIC"/>
    <property type="match status" value="1"/>
</dbReference>
<evidence type="ECO:0000259" key="3">
    <source>
        <dbReference type="Pfam" id="PF00156"/>
    </source>
</evidence>
<dbReference type="GO" id="GO:0006015">
    <property type="term" value="P:5-phosphoribose 1-diphosphate biosynthetic process"/>
    <property type="evidence" value="ECO:0007669"/>
    <property type="project" value="TreeGrafter"/>
</dbReference>
<feature type="chain" id="PRO_5042245930" description="Phosphoribosyltransferase domain-containing protein" evidence="2">
    <location>
        <begin position="25"/>
        <end position="378"/>
    </location>
</feature>
<gene>
    <name evidence="4" type="ORF">CTAYLR_002644</name>
</gene>
<dbReference type="CDD" id="cd06223">
    <property type="entry name" value="PRTases_typeI"/>
    <property type="match status" value="1"/>
</dbReference>
<dbReference type="Proteomes" id="UP001230188">
    <property type="component" value="Unassembled WGS sequence"/>
</dbReference>
<dbReference type="AlphaFoldDB" id="A0AAD7XKU1"/>
<dbReference type="GO" id="GO:0000287">
    <property type="term" value="F:magnesium ion binding"/>
    <property type="evidence" value="ECO:0007669"/>
    <property type="project" value="InterPro"/>
</dbReference>
<dbReference type="SUPFAM" id="SSF53271">
    <property type="entry name" value="PRTase-like"/>
    <property type="match status" value="2"/>
</dbReference>
<evidence type="ECO:0000256" key="1">
    <source>
        <dbReference type="ARBA" id="ARBA00006478"/>
    </source>
</evidence>
<dbReference type="InterPro" id="IPR000836">
    <property type="entry name" value="PRTase_dom"/>
</dbReference>
<dbReference type="GO" id="GO:0006164">
    <property type="term" value="P:purine nucleotide biosynthetic process"/>
    <property type="evidence" value="ECO:0007669"/>
    <property type="project" value="TreeGrafter"/>
</dbReference>
<comment type="similarity">
    <text evidence="1">Belongs to the ribose-phosphate pyrophosphokinase family.</text>
</comment>
<feature type="domain" description="Phosphoribosyltransferase" evidence="3">
    <location>
        <begin position="279"/>
        <end position="320"/>
    </location>
</feature>
<evidence type="ECO:0000256" key="2">
    <source>
        <dbReference type="SAM" id="SignalP"/>
    </source>
</evidence>
<keyword evidence="2" id="KW-0732">Signal</keyword>
<feature type="signal peptide" evidence="2">
    <location>
        <begin position="1"/>
        <end position="24"/>
    </location>
</feature>
<dbReference type="SMART" id="SM01400">
    <property type="entry name" value="Pribosyltran_N"/>
    <property type="match status" value="1"/>
</dbReference>
<evidence type="ECO:0000313" key="5">
    <source>
        <dbReference type="Proteomes" id="UP001230188"/>
    </source>
</evidence>
<comment type="caution">
    <text evidence="4">The sequence shown here is derived from an EMBL/GenBank/DDBJ whole genome shotgun (WGS) entry which is preliminary data.</text>
</comment>
<sequence length="378" mass="42445">MAYPTPRRFGTIILVVLAARVCESLIISSPRRTRSVAVESVKEAEAYRDLYEKLEWQRQQQETTRKRYQIIAAPEAERMARAIEASSPDRFHFHETSWDKFPDGTDKIVVGGYSPRNMISGQHVLFLASFHNNDVTMSQFHVLVMLLQSFVASLTIVLPYYPTGTMERVVLEGEVATANTHAQLFSSLPSCGRPTRLIIYDLHTLQNRFYLHGSTIASLKSTIPVLLPELREAGIRTVAFPDDGAAKRFKHFFSPDDFDIIVCGKLRDGDDRVVTVQDGDPKDKRVVIVDDLVQTGGTLYECGVALKRLGAAAVSSFVAHAVFPQDAWMRFLRGGDRDVFETFYVTNSIGTTTSKLPSNDVFEVLDITPQILYDLDVF</sequence>
<keyword evidence="5" id="KW-1185">Reference proteome</keyword>
<organism evidence="4 5">
    <name type="scientific">Chrysophaeum taylorii</name>
    <dbReference type="NCBI Taxonomy" id="2483200"/>
    <lineage>
        <taxon>Eukaryota</taxon>
        <taxon>Sar</taxon>
        <taxon>Stramenopiles</taxon>
        <taxon>Ochrophyta</taxon>
        <taxon>Pelagophyceae</taxon>
        <taxon>Pelagomonadales</taxon>
        <taxon>Pelagomonadaceae</taxon>
        <taxon>Chrysophaeum</taxon>
    </lineage>
</organism>